<dbReference type="Pfam" id="PF20155">
    <property type="entry name" value="TMP_3"/>
    <property type="match status" value="1"/>
</dbReference>
<dbReference type="InterPro" id="IPR013491">
    <property type="entry name" value="Tape_meas_N"/>
</dbReference>
<dbReference type="InterPro" id="IPR053058">
    <property type="entry name" value="Mulikevirus_tape_measure"/>
</dbReference>
<evidence type="ECO:0000256" key="1">
    <source>
        <dbReference type="SAM" id="Phobius"/>
    </source>
</evidence>
<evidence type="ECO:0000313" key="5">
    <source>
        <dbReference type="Proteomes" id="UP000595512"/>
    </source>
</evidence>
<dbReference type="EMBL" id="CP066701">
    <property type="protein sequence ID" value="QQX25953.1"/>
    <property type="molecule type" value="Genomic_DNA"/>
</dbReference>
<keyword evidence="1" id="KW-0472">Membrane</keyword>
<gene>
    <name evidence="4" type="ORF">JGZ69_03125</name>
</gene>
<dbReference type="Proteomes" id="UP000595512">
    <property type="component" value="Chromosome"/>
</dbReference>
<dbReference type="InterPro" id="IPR023346">
    <property type="entry name" value="Lysozyme-like_dom_sf"/>
</dbReference>
<dbReference type="Gene3D" id="1.10.530.10">
    <property type="match status" value="1"/>
</dbReference>
<dbReference type="AlphaFoldDB" id="A0AB37HLZ9"/>
<dbReference type="PANTHER" id="PTHR38812:SF2">
    <property type="entry name" value="MU-LIKE PROPHAGE FLUMU PROTEIN GP42"/>
    <property type="match status" value="1"/>
</dbReference>
<organism evidence="4 5">
    <name type="scientific">Heyndrickxia sporothermodurans</name>
    <dbReference type="NCBI Taxonomy" id="46224"/>
    <lineage>
        <taxon>Bacteria</taxon>
        <taxon>Bacillati</taxon>
        <taxon>Bacillota</taxon>
        <taxon>Bacilli</taxon>
        <taxon>Bacillales</taxon>
        <taxon>Bacillaceae</taxon>
        <taxon>Heyndrickxia</taxon>
    </lineage>
</organism>
<accession>A0AB37HLZ9</accession>
<dbReference type="RefSeq" id="WP_107958040.1">
    <property type="nucleotide sequence ID" value="NZ_CP066701.1"/>
</dbReference>
<keyword evidence="1" id="KW-0812">Transmembrane</keyword>
<dbReference type="SUPFAM" id="SSF53955">
    <property type="entry name" value="Lysozyme-like"/>
    <property type="match status" value="1"/>
</dbReference>
<dbReference type="InterPro" id="IPR008258">
    <property type="entry name" value="Transglycosylase_SLT_dom_1"/>
</dbReference>
<dbReference type="Pfam" id="PF01464">
    <property type="entry name" value="SLT"/>
    <property type="match status" value="1"/>
</dbReference>
<name>A0AB37HLZ9_9BACI</name>
<evidence type="ECO:0000259" key="3">
    <source>
        <dbReference type="Pfam" id="PF20155"/>
    </source>
</evidence>
<dbReference type="NCBIfam" id="TIGR02675">
    <property type="entry name" value="tape_meas_nterm"/>
    <property type="match status" value="1"/>
</dbReference>
<dbReference type="PANTHER" id="PTHR38812">
    <property type="entry name" value="MU-LIKE PROPHAGE FLUMU PROTEIN GP42"/>
    <property type="match status" value="1"/>
</dbReference>
<evidence type="ECO:0000259" key="2">
    <source>
        <dbReference type="Pfam" id="PF01464"/>
    </source>
</evidence>
<feature type="transmembrane region" description="Helical" evidence="1">
    <location>
        <begin position="685"/>
        <end position="706"/>
    </location>
</feature>
<reference evidence="4 5" key="1">
    <citation type="submission" date="2020-12" db="EMBL/GenBank/DDBJ databases">
        <title>Taxonomic evaluation of the Bacillus sporothermodurans group of bacteria based on whole genome sequences.</title>
        <authorList>
            <person name="Fiedler G."/>
            <person name="Herbstmann A.-D."/>
            <person name="Doll E."/>
            <person name="Wenning M."/>
            <person name="Brinks E."/>
            <person name="Kabisch J."/>
            <person name="Breitenwieser F."/>
            <person name="Lappann M."/>
            <person name="Boehnlein C."/>
            <person name="Franz C."/>
        </authorList>
    </citation>
    <scope>NUCLEOTIDE SEQUENCE [LARGE SCALE GENOMIC DNA]</scope>
    <source>
        <strain evidence="4 5">DSM 10599</strain>
    </source>
</reference>
<protein>
    <submittedName>
        <fullName evidence="4">Tape measure protein</fullName>
    </submittedName>
</protein>
<proteinExistence type="predicted"/>
<sequence>MSDGSVRSTHIELSIKAKTEILDKANKQMDAVVDNAKNAGKSISGMEKGLKETNKTASDTNKTFKVANKGIVTFSRNSTTAGKYVGNLSKELKQTNTVTDSVTKKFKSANGQVLSFSRNLNKSGNTVSKTTGYIGRLGERTKNSMDSMTKSTGLFGRMWTGTKNTFIRGMSDMSSNTRKSTSGITGAFRGITPTVNRVTSNIASGVSRGITTPFREATGVVKGYASALGVLSGGALAATGIGRLSAIENAQTSLTVMMGDAKKAKRFLDDVLAFAKTTPFAFPDLAETARNLIAFGMDSKKVVPTLKAIGDAAAGTGKGAEGLRQVASAFGDMQTSGNISMDQINRLSDAGVPAIKILANQAGISTDAMKKSISDGAVSSAKAIDVLVKGMQKGTDGIAGKTAAMAGIMEKTKDNWTGSVDSLKSSISSTMAKIMEPAKPRIQAGMRWFGDQFSKLPGVINATTKFFKPFTSQLSGMAEPIKNTTKLVYGVIRMFSKDMGDGYMKGVDIVSQILPEKQAQNVIKTVDKIKGVFGGFFNSAKNAKNVISGVFNLFKGDDTKAYVDLHSILPKSTMVNIANGVEKIKSVFGNLKSTVKSLIPFFITIGTSFMSVVDFIAPYIGKALGGIVGFVKSITGQIAGFWQENGGQITEAVRNIGTVLGAVFKVLMPVIGVIVRSVWGNIKGVIVGAINVILGVTKIFTGLLTGDFSKMWEGIKQLFFGAIQFIWNGINLLFIGRILGGIRALGSKSIGFVREMWGGIKNFFTGGATNIWGIVNNLTGKVTSGFNFLKQKAVDVALKMMIKMQTIFGDIVAGAKALPGKMGEGIKSMAKGAWKGIKYLGNTMLSGIGKVVNGVITGLNWVMGKVGLDFTINEWNVPQYAKGTKGHPGGPAILGDGGGPELFRTPSGFVGMSPGTDTLMNLPKGTQVIPHKQTQELISMGMPAYGLGNVIGDKFKAGASWLKDVGVNAWEGTKKVASKVKGVALDVFDYIGHPSKLLTKVLEQTGVSFPKMAGAFGQVGKGAFSFIKGKAVEFLKKKLEGFTSFFSGGGSVSGNVKKWIVSAMARSGVSGANWVNGLSWIINKESSGNPNAVGAMTSSGTAKGLMQLKDFNVKGNPFDPVNNIYWGIQYIKNRYKGIEGAMNWWRSHNWYAKGTNSHRGGPAVLGDGGKRELFKLPTGQIGLSPNFATMMNLPRGTEVLSGNETEKAFSYTPSSNSSPSGGFVFSPVINVKVEGGQSSTETNVEKAVKKALEEAMKDLRGLFDPGVAY</sequence>
<feature type="domain" description="Transglycosylase SLT" evidence="2">
    <location>
        <begin position="1074"/>
        <end position="1159"/>
    </location>
</feature>
<evidence type="ECO:0000313" key="4">
    <source>
        <dbReference type="EMBL" id="QQX25953.1"/>
    </source>
</evidence>
<feature type="transmembrane region" description="Helical" evidence="1">
    <location>
        <begin position="718"/>
        <end position="739"/>
    </location>
</feature>
<feature type="domain" description="Tape measure protein N-terminal" evidence="3">
    <location>
        <begin position="243"/>
        <end position="423"/>
    </location>
</feature>
<dbReference type="KEGG" id="hspo:JGZ69_03125"/>
<feature type="transmembrane region" description="Helical" evidence="1">
    <location>
        <begin position="659"/>
        <end position="679"/>
    </location>
</feature>
<keyword evidence="1" id="KW-1133">Transmembrane helix</keyword>